<keyword evidence="1 4" id="KW-0808">Transferase</keyword>
<accession>A0A7H0H6B7</accession>
<evidence type="ECO:0000313" key="4">
    <source>
        <dbReference type="EMBL" id="QNP56083.1"/>
    </source>
</evidence>
<evidence type="ECO:0000256" key="1">
    <source>
        <dbReference type="ARBA" id="ARBA00022679"/>
    </source>
</evidence>
<keyword evidence="2" id="KW-0325">Glycoprotein</keyword>
<evidence type="ECO:0000256" key="2">
    <source>
        <dbReference type="ARBA" id="ARBA00023180"/>
    </source>
</evidence>
<dbReference type="Gene3D" id="3.40.50.300">
    <property type="entry name" value="P-loop containing nucleotide triphosphate hydrolases"/>
    <property type="match status" value="1"/>
</dbReference>
<dbReference type="EMBL" id="CP060789">
    <property type="protein sequence ID" value="QNP56083.1"/>
    <property type="molecule type" value="Genomic_DNA"/>
</dbReference>
<feature type="domain" description="Sulfotransferase" evidence="3">
    <location>
        <begin position="41"/>
        <end position="232"/>
    </location>
</feature>
<proteinExistence type="predicted"/>
<dbReference type="AlphaFoldDB" id="A0A7H0H6B7"/>
<dbReference type="RefSeq" id="WP_187721202.1">
    <property type="nucleotide sequence ID" value="NZ_BAABBL010000016.1"/>
</dbReference>
<dbReference type="KEGG" id="tdf:H9L22_00670"/>
<dbReference type="SUPFAM" id="SSF52540">
    <property type="entry name" value="P-loop containing nucleoside triphosphate hydrolases"/>
    <property type="match status" value="1"/>
</dbReference>
<dbReference type="InterPro" id="IPR000863">
    <property type="entry name" value="Sulfotransferase_dom"/>
</dbReference>
<evidence type="ECO:0000313" key="5">
    <source>
        <dbReference type="Proteomes" id="UP000516117"/>
    </source>
</evidence>
<sequence>MGSLRALTGRSRDAMPAPARALLRRMVLGWGMLTARFRLQPSFIVVGASRAGTTTLFRVLSEHPDVVRPTVSKGIWYFDIHHARGQRWYRGHFPLAWPARRRTGGRAKTFESSGYYLFHPLAAERIGRELPGVHIVVMVRDPVERAYSAHRHEFVRGFETEDFETAIALEPERLAGEEDRIRADPTYLSHHHRHHSYLARGRYAVQIQRFIDAVGSERVHIVDADRLFTDPGELTALFDALGLAPWQPEEVGRHNAQSRDPMDTALRRRLMDSFAEDDRALAALMGRTPHWRQGDGDVDD</sequence>
<dbReference type="PANTHER" id="PTHR10605:SF56">
    <property type="entry name" value="BIFUNCTIONAL HEPARAN SULFATE N-DEACETYLASE_N-SULFOTRANSFERASE"/>
    <property type="match status" value="1"/>
</dbReference>
<dbReference type="PANTHER" id="PTHR10605">
    <property type="entry name" value="HEPARAN SULFATE SULFOTRANSFERASE"/>
    <property type="match status" value="1"/>
</dbReference>
<dbReference type="GO" id="GO:0008146">
    <property type="term" value="F:sulfotransferase activity"/>
    <property type="evidence" value="ECO:0007669"/>
    <property type="project" value="InterPro"/>
</dbReference>
<dbReference type="Proteomes" id="UP000516117">
    <property type="component" value="Chromosome"/>
</dbReference>
<reference evidence="4 5" key="1">
    <citation type="submission" date="2020-08" db="EMBL/GenBank/DDBJ databases">
        <title>Genome sequence of Tessaracoccus defluvii JCM 17540T.</title>
        <authorList>
            <person name="Hyun D.-W."/>
            <person name="Bae J.-W."/>
        </authorList>
    </citation>
    <scope>NUCLEOTIDE SEQUENCE [LARGE SCALE GENOMIC DNA]</scope>
    <source>
        <strain evidence="4 5">JCM 17540</strain>
    </source>
</reference>
<name>A0A7H0H6B7_9ACTN</name>
<keyword evidence="5" id="KW-1185">Reference proteome</keyword>
<dbReference type="InterPro" id="IPR037359">
    <property type="entry name" value="NST/OST"/>
</dbReference>
<organism evidence="4 5">
    <name type="scientific">Tessaracoccus defluvii</name>
    <dbReference type="NCBI Taxonomy" id="1285901"/>
    <lineage>
        <taxon>Bacteria</taxon>
        <taxon>Bacillati</taxon>
        <taxon>Actinomycetota</taxon>
        <taxon>Actinomycetes</taxon>
        <taxon>Propionibacteriales</taxon>
        <taxon>Propionibacteriaceae</taxon>
        <taxon>Tessaracoccus</taxon>
    </lineage>
</organism>
<evidence type="ECO:0000259" key="3">
    <source>
        <dbReference type="Pfam" id="PF00685"/>
    </source>
</evidence>
<dbReference type="InterPro" id="IPR027417">
    <property type="entry name" value="P-loop_NTPase"/>
</dbReference>
<dbReference type="Pfam" id="PF00685">
    <property type="entry name" value="Sulfotransfer_1"/>
    <property type="match status" value="1"/>
</dbReference>
<gene>
    <name evidence="4" type="ORF">H9L22_00670</name>
</gene>
<protein>
    <submittedName>
        <fullName evidence="4">Sulfotransferase domain-containing protein</fullName>
    </submittedName>
</protein>